<dbReference type="GO" id="GO:0071949">
    <property type="term" value="F:FAD binding"/>
    <property type="evidence" value="ECO:0007669"/>
    <property type="project" value="TreeGrafter"/>
</dbReference>
<evidence type="ECO:0008006" key="3">
    <source>
        <dbReference type="Google" id="ProtNLM"/>
    </source>
</evidence>
<dbReference type="InterPro" id="IPR015904">
    <property type="entry name" value="Sulphide_quinone_reductase"/>
</dbReference>
<dbReference type="GO" id="GO:0005739">
    <property type="term" value="C:mitochondrion"/>
    <property type="evidence" value="ECO:0007669"/>
    <property type="project" value="TreeGrafter"/>
</dbReference>
<accession>A0AAN6RYK3</accession>
<dbReference type="AlphaFoldDB" id="A0AAN6RYK3"/>
<gene>
    <name evidence="1" type="ORF">QBC46DRAFT_433279</name>
</gene>
<reference evidence="2" key="1">
    <citation type="journal article" date="2023" name="Mol. Phylogenet. Evol.">
        <title>Genome-scale phylogeny and comparative genomics of the fungal order Sordariales.</title>
        <authorList>
            <person name="Hensen N."/>
            <person name="Bonometti L."/>
            <person name="Westerberg I."/>
            <person name="Brannstrom I.O."/>
            <person name="Guillou S."/>
            <person name="Cros-Aarteil S."/>
            <person name="Calhoun S."/>
            <person name="Haridas S."/>
            <person name="Kuo A."/>
            <person name="Mondo S."/>
            <person name="Pangilinan J."/>
            <person name="Riley R."/>
            <person name="LaButti K."/>
            <person name="Andreopoulos B."/>
            <person name="Lipzen A."/>
            <person name="Chen C."/>
            <person name="Yan M."/>
            <person name="Daum C."/>
            <person name="Ng V."/>
            <person name="Clum A."/>
            <person name="Steindorff A."/>
            <person name="Ohm R.A."/>
            <person name="Martin F."/>
            <person name="Silar P."/>
            <person name="Natvig D.O."/>
            <person name="Lalanne C."/>
            <person name="Gautier V."/>
            <person name="Ament-Velasquez S.L."/>
            <person name="Kruys A."/>
            <person name="Hutchinson M.I."/>
            <person name="Powell A.J."/>
            <person name="Barry K."/>
            <person name="Miller A.N."/>
            <person name="Grigoriev I.V."/>
            <person name="Debuchy R."/>
            <person name="Gladieux P."/>
            <person name="Hiltunen Thoren M."/>
            <person name="Johannesson H."/>
        </authorList>
    </citation>
    <scope>NUCLEOTIDE SEQUENCE [LARGE SCALE GENOMIC DNA]</scope>
    <source>
        <strain evidence="2">CBS 340.73</strain>
    </source>
</reference>
<dbReference type="EMBL" id="MU854142">
    <property type="protein sequence ID" value="KAK3933543.1"/>
    <property type="molecule type" value="Genomic_DNA"/>
</dbReference>
<dbReference type="GO" id="GO:0070221">
    <property type="term" value="P:sulfide oxidation, using sulfide:quinone oxidoreductase"/>
    <property type="evidence" value="ECO:0007669"/>
    <property type="project" value="TreeGrafter"/>
</dbReference>
<keyword evidence="2" id="KW-1185">Reference proteome</keyword>
<dbReference type="FunFam" id="3.50.50.60:FF:000203">
    <property type="entry name" value="Related to sulfide:quinone oxidoreductase, mitochondrial"/>
    <property type="match status" value="1"/>
</dbReference>
<dbReference type="Proteomes" id="UP001303473">
    <property type="component" value="Unassembled WGS sequence"/>
</dbReference>
<dbReference type="PANTHER" id="PTHR10632:SF2">
    <property type="entry name" value="SULFIDE:QUINONE OXIDOREDUCTASE, MITOCHONDRIAL"/>
    <property type="match status" value="1"/>
</dbReference>
<proteinExistence type="predicted"/>
<dbReference type="SUPFAM" id="SSF51905">
    <property type="entry name" value="FAD/NAD(P)-binding domain"/>
    <property type="match status" value="2"/>
</dbReference>
<sequence length="258" mass="27562">MGGGLKDKTSLRRPLSSLIDPKLRLYNTSLASFSPDTNSVVLGTGDTLTYDQLVVAPGVKVDFSSIKGLSEALAEPAAPVSSIYGYDTCDRAYRTIQSLTSGQAIFTQPAGVIKCAGAPQKIMWLALDYWRKAGLYDPSNPERSPISIAFATGLPTMFGVPKYSAALEKLRQERGVDGLFAHDLVEVHGDTATFSAGGQQVTRRFDLLHATPKMGPHAFVKTSPLANDAGYVDVDGATLRHKKWANVWSAGDASSLPG</sequence>
<dbReference type="GO" id="GO:0070224">
    <property type="term" value="F:sulfide:quinone oxidoreductase activity"/>
    <property type="evidence" value="ECO:0007669"/>
    <property type="project" value="TreeGrafter"/>
</dbReference>
<protein>
    <recommendedName>
        <fullName evidence="3">FAD/NAD(P)-binding domain-containing protein</fullName>
    </recommendedName>
</protein>
<comment type="caution">
    <text evidence="1">The sequence shown here is derived from an EMBL/GenBank/DDBJ whole genome shotgun (WGS) entry which is preliminary data.</text>
</comment>
<name>A0AAN6RYK3_9PEZI</name>
<evidence type="ECO:0000313" key="2">
    <source>
        <dbReference type="Proteomes" id="UP001303473"/>
    </source>
</evidence>
<evidence type="ECO:0000313" key="1">
    <source>
        <dbReference type="EMBL" id="KAK3933543.1"/>
    </source>
</evidence>
<dbReference type="PANTHER" id="PTHR10632">
    <property type="entry name" value="SULFIDE:QUINONE OXIDOREDUCTASE"/>
    <property type="match status" value="1"/>
</dbReference>
<dbReference type="InterPro" id="IPR036188">
    <property type="entry name" value="FAD/NAD-bd_sf"/>
</dbReference>
<dbReference type="Gene3D" id="3.50.50.60">
    <property type="entry name" value="FAD/NAD(P)-binding domain"/>
    <property type="match status" value="2"/>
</dbReference>
<organism evidence="1 2">
    <name type="scientific">Diplogelasinospora grovesii</name>
    <dbReference type="NCBI Taxonomy" id="303347"/>
    <lineage>
        <taxon>Eukaryota</taxon>
        <taxon>Fungi</taxon>
        <taxon>Dikarya</taxon>
        <taxon>Ascomycota</taxon>
        <taxon>Pezizomycotina</taxon>
        <taxon>Sordariomycetes</taxon>
        <taxon>Sordariomycetidae</taxon>
        <taxon>Sordariales</taxon>
        <taxon>Diplogelasinosporaceae</taxon>
        <taxon>Diplogelasinospora</taxon>
    </lineage>
</organism>